<dbReference type="PROSITE" id="PS52016">
    <property type="entry name" value="TONB_DEPENDENT_REC_3"/>
    <property type="match status" value="1"/>
</dbReference>
<evidence type="ECO:0000313" key="14">
    <source>
        <dbReference type="Proteomes" id="UP000236893"/>
    </source>
</evidence>
<feature type="signal peptide" evidence="10">
    <location>
        <begin position="1"/>
        <end position="20"/>
    </location>
</feature>
<evidence type="ECO:0000256" key="3">
    <source>
        <dbReference type="ARBA" id="ARBA00022452"/>
    </source>
</evidence>
<organism evidence="13 14">
    <name type="scientific">Solitalea longa</name>
    <dbReference type="NCBI Taxonomy" id="2079460"/>
    <lineage>
        <taxon>Bacteria</taxon>
        <taxon>Pseudomonadati</taxon>
        <taxon>Bacteroidota</taxon>
        <taxon>Sphingobacteriia</taxon>
        <taxon>Sphingobacteriales</taxon>
        <taxon>Sphingobacteriaceae</taxon>
        <taxon>Solitalea</taxon>
    </lineage>
</organism>
<evidence type="ECO:0000256" key="8">
    <source>
        <dbReference type="PROSITE-ProRule" id="PRU01360"/>
    </source>
</evidence>
<keyword evidence="10" id="KW-0732">Signal</keyword>
<comment type="caution">
    <text evidence="13">The sequence shown here is derived from an EMBL/GenBank/DDBJ whole genome shotgun (WGS) entry which is preliminary data.</text>
</comment>
<dbReference type="Gene3D" id="2.170.130.10">
    <property type="entry name" value="TonB-dependent receptor, plug domain"/>
    <property type="match status" value="1"/>
</dbReference>
<evidence type="ECO:0000256" key="2">
    <source>
        <dbReference type="ARBA" id="ARBA00022448"/>
    </source>
</evidence>
<dbReference type="NCBIfam" id="TIGR04056">
    <property type="entry name" value="OMP_RagA_SusC"/>
    <property type="match status" value="1"/>
</dbReference>
<dbReference type="SUPFAM" id="SSF56935">
    <property type="entry name" value="Porins"/>
    <property type="match status" value="1"/>
</dbReference>
<dbReference type="SUPFAM" id="SSF49464">
    <property type="entry name" value="Carboxypeptidase regulatory domain-like"/>
    <property type="match status" value="1"/>
</dbReference>
<dbReference type="InterPro" id="IPR036942">
    <property type="entry name" value="Beta-barrel_TonB_sf"/>
</dbReference>
<dbReference type="InterPro" id="IPR037066">
    <property type="entry name" value="Plug_dom_sf"/>
</dbReference>
<keyword evidence="7 8" id="KW-0998">Cell outer membrane</keyword>
<evidence type="ECO:0000256" key="5">
    <source>
        <dbReference type="ARBA" id="ARBA00023077"/>
    </source>
</evidence>
<reference evidence="13 14" key="1">
    <citation type="submission" date="2018-01" db="EMBL/GenBank/DDBJ databases">
        <authorList>
            <person name="Gaut B.S."/>
            <person name="Morton B.R."/>
            <person name="Clegg M.T."/>
            <person name="Duvall M.R."/>
        </authorList>
    </citation>
    <scope>NUCLEOTIDE SEQUENCE [LARGE SCALE GENOMIC DNA]</scope>
    <source>
        <strain evidence="13 14">HR-AV</strain>
    </source>
</reference>
<keyword evidence="2 8" id="KW-0813">Transport</keyword>
<evidence type="ECO:0000256" key="6">
    <source>
        <dbReference type="ARBA" id="ARBA00023136"/>
    </source>
</evidence>
<dbReference type="FunFam" id="2.170.130.10:FF:000008">
    <property type="entry name" value="SusC/RagA family TonB-linked outer membrane protein"/>
    <property type="match status" value="1"/>
</dbReference>
<dbReference type="Proteomes" id="UP000236893">
    <property type="component" value="Unassembled WGS sequence"/>
</dbReference>
<dbReference type="AlphaFoldDB" id="A0A2S5A0P7"/>
<keyword evidence="14" id="KW-1185">Reference proteome</keyword>
<name>A0A2S5A0P7_9SPHI</name>
<feature type="chain" id="PRO_5015490387" evidence="10">
    <location>
        <begin position="21"/>
        <end position="991"/>
    </location>
</feature>
<evidence type="ECO:0000259" key="12">
    <source>
        <dbReference type="Pfam" id="PF07715"/>
    </source>
</evidence>
<dbReference type="InterPro" id="IPR023997">
    <property type="entry name" value="TonB-dep_OMP_SusC/RagA_CS"/>
</dbReference>
<dbReference type="InterPro" id="IPR008969">
    <property type="entry name" value="CarboxyPept-like_regulatory"/>
</dbReference>
<evidence type="ECO:0000256" key="1">
    <source>
        <dbReference type="ARBA" id="ARBA00004571"/>
    </source>
</evidence>
<accession>A0A2S5A0P7</accession>
<dbReference type="Gene3D" id="2.40.170.20">
    <property type="entry name" value="TonB-dependent receptor, beta-barrel domain"/>
    <property type="match status" value="1"/>
</dbReference>
<evidence type="ECO:0000313" key="13">
    <source>
        <dbReference type="EMBL" id="POY35889.1"/>
    </source>
</evidence>
<proteinExistence type="inferred from homology"/>
<dbReference type="InterPro" id="IPR012910">
    <property type="entry name" value="Plug_dom"/>
</dbReference>
<keyword evidence="6 8" id="KW-0472">Membrane</keyword>
<evidence type="ECO:0000256" key="10">
    <source>
        <dbReference type="SAM" id="SignalP"/>
    </source>
</evidence>
<dbReference type="NCBIfam" id="TIGR04057">
    <property type="entry name" value="SusC_RagA_signa"/>
    <property type="match status" value="1"/>
</dbReference>
<keyword evidence="5 9" id="KW-0798">TonB box</keyword>
<evidence type="ECO:0000259" key="11">
    <source>
        <dbReference type="Pfam" id="PF00593"/>
    </source>
</evidence>
<dbReference type="Pfam" id="PF00593">
    <property type="entry name" value="TonB_dep_Rec_b-barrel"/>
    <property type="match status" value="1"/>
</dbReference>
<gene>
    <name evidence="13" type="ORF">C3K47_13890</name>
</gene>
<dbReference type="Pfam" id="PF07715">
    <property type="entry name" value="Plug"/>
    <property type="match status" value="1"/>
</dbReference>
<comment type="similarity">
    <text evidence="8 9">Belongs to the TonB-dependent receptor family.</text>
</comment>
<dbReference type="InterPro" id="IPR000531">
    <property type="entry name" value="Beta-barrel_TonB"/>
</dbReference>
<feature type="domain" description="TonB-dependent receptor-like beta-barrel" evidence="11">
    <location>
        <begin position="427"/>
        <end position="797"/>
    </location>
</feature>
<dbReference type="Pfam" id="PF13715">
    <property type="entry name" value="CarbopepD_reg_2"/>
    <property type="match status" value="1"/>
</dbReference>
<dbReference type="InterPro" id="IPR023996">
    <property type="entry name" value="TonB-dep_OMP_SusC/RagA"/>
</dbReference>
<evidence type="ECO:0000256" key="4">
    <source>
        <dbReference type="ARBA" id="ARBA00022692"/>
    </source>
</evidence>
<dbReference type="GO" id="GO:0009279">
    <property type="term" value="C:cell outer membrane"/>
    <property type="evidence" value="ECO:0007669"/>
    <property type="project" value="UniProtKB-SubCell"/>
</dbReference>
<dbReference type="EMBL" id="PQVF01000009">
    <property type="protein sequence ID" value="POY35889.1"/>
    <property type="molecule type" value="Genomic_DNA"/>
</dbReference>
<evidence type="ECO:0000256" key="7">
    <source>
        <dbReference type="ARBA" id="ARBA00023237"/>
    </source>
</evidence>
<protein>
    <submittedName>
        <fullName evidence="13">SusC/RagA family protein</fullName>
    </submittedName>
</protein>
<evidence type="ECO:0000256" key="9">
    <source>
        <dbReference type="RuleBase" id="RU003357"/>
    </source>
</evidence>
<keyword evidence="3 8" id="KW-1134">Transmembrane beta strand</keyword>
<dbReference type="InterPro" id="IPR039426">
    <property type="entry name" value="TonB-dep_rcpt-like"/>
</dbReference>
<keyword evidence="4 8" id="KW-0812">Transmembrane</keyword>
<sequence>MKKMVLLMGVLLLFNYVAWAQHRQLKGKITDAQTNEPLPAVTISVKGSSMGGASDAEGMFSISIPSGEVTLVFNYIGYGTREIKVSEGQTGINVQMTAVAKGLDEVVVIGYGAVKKSDLTGSVTSLKAEELKKIPTGNVVEAIQGKVPGLDITRTSGSSNAGVNVTVRGTRSINAGNGPLYVIDGVQYSNVQDINSNDIQSMEVLKDASSTAIYGSRGANGVIIITTKKGTSGKAKVSFNTYAGMSKVAGYPSVNDATGYVALAREANRTTGKWASPADDSKIFNTTQLDAINNNIQTNFSDLLLHNGMQQDYQVGLTAGSEKLRSYISLDYYNEKGVLMLDNLQRYTGRLNLDYDLNRYLTLGTQTQVTFNNQSTRQDPLNLANKISPLTFAFNEDGSLNMVPNQGKDINPLADEQNGAFEDNASTTRLFPTLYAELKPFKGLNARTVFSFNSSSTRQGVFKSANTIARFGQASEASYANTNSRNLSWENIITYQKELKGHSLTVTGISSYLKFENETASALGRNLLLTSQLYYALANSTQDVSIYSNYNKNTLVSYAGRVNYGYKSKYLLTLTGRFDGASVLGEGNKWDFFPSVAGAWRPIAEDFLKDSKVMSDLKVRASYGISGNSSVSAYSSQSSLVRIPFAYGDSPAAGFAYAKQIGNPDLKWEKSATTDIGVDFGLFNNRVSGTVDVYDTRTSDLLYDRVMPLTSGVSIITQNIGKTRNKGIELSLTTQNIVKPSFNWATTFSFFKNNEEIVALTDGATVLNTGTTSTPKFLVVGSPVNSFYDFEKVGIWQNSELDQATKYGKKPGDIKIKDQDDDGVIDNIHDRKVIGSAVPSWSGGFNSDLTFKNFEFSFYIYARMGQTINSAYMSRFDPQGIENSATVSYWTPENPTNDWPRPTTAVSFTSLPYASTLGYMDGSFIKLRSVSLGYNLPKSLISKLSVQRAKIYVTGKNLFCISDLDGYDPESAGSLTNPLTRLFVAGINLEF</sequence>
<feature type="domain" description="TonB-dependent receptor plug" evidence="12">
    <location>
        <begin position="116"/>
        <end position="222"/>
    </location>
</feature>
<comment type="subcellular location">
    <subcellularLocation>
        <location evidence="1 8">Cell outer membrane</location>
        <topology evidence="1 8">Multi-pass membrane protein</topology>
    </subcellularLocation>
</comment>
<dbReference type="Gene3D" id="2.60.40.1120">
    <property type="entry name" value="Carboxypeptidase-like, regulatory domain"/>
    <property type="match status" value="1"/>
</dbReference>
<dbReference type="OrthoDB" id="9768177at2"/>